<dbReference type="EMBL" id="CM051400">
    <property type="protein sequence ID" value="KAJ4714454.1"/>
    <property type="molecule type" value="Genomic_DNA"/>
</dbReference>
<accession>A0ACC1XUN2</accession>
<organism evidence="1 2">
    <name type="scientific">Melia azedarach</name>
    <name type="common">Chinaberry tree</name>
    <dbReference type="NCBI Taxonomy" id="155640"/>
    <lineage>
        <taxon>Eukaryota</taxon>
        <taxon>Viridiplantae</taxon>
        <taxon>Streptophyta</taxon>
        <taxon>Embryophyta</taxon>
        <taxon>Tracheophyta</taxon>
        <taxon>Spermatophyta</taxon>
        <taxon>Magnoliopsida</taxon>
        <taxon>eudicotyledons</taxon>
        <taxon>Gunneridae</taxon>
        <taxon>Pentapetalae</taxon>
        <taxon>rosids</taxon>
        <taxon>malvids</taxon>
        <taxon>Sapindales</taxon>
        <taxon>Meliaceae</taxon>
        <taxon>Melia</taxon>
    </lineage>
</organism>
<name>A0ACC1XUN2_MELAZ</name>
<gene>
    <name evidence="1" type="ORF">OWV82_012941</name>
</gene>
<evidence type="ECO:0000313" key="2">
    <source>
        <dbReference type="Proteomes" id="UP001164539"/>
    </source>
</evidence>
<dbReference type="Proteomes" id="UP001164539">
    <property type="component" value="Chromosome 7"/>
</dbReference>
<sequence length="447" mass="47463">MPAGVLTKLNPTVCSGLKRVYSSKSLVLGQKLSFGNSWSSEFFPYSVRLLSKTSAFNPSGLCKRNTMAASGTKAVFGDVHIDDLVTGCGNGLEFVKPSGVYFNDRSHSSCRQARMSLRKWESPSTRLVCGFFVFGPVRRSSNSNVLGGGLWLENIHTSLSMCFSAGSAHDMSFDGGPRDELLSNSSVASDQTILGERTLKLLSGSCYLPHPAKEKTGGEDAHFICTDEQAIGVADGVGGWADVGVDAGEFSRELMSHSVTAIQEEPKGAIDPARVLEKAHSCTKAKGSSTACIIALTSKGIHAINLGDSGFMVVRDGCTIFQSPVQQHGFNFTYQLESGNTGDLPSSGQIFTIPAALGDVIVAGTDGLFDNLYNNEVTAVVVHAIRAGLGPQVTAQKIAALARQRAQDRNRQTPFSTAAQDAGFRYYGGKLDDITVVVSYISSSSSV</sequence>
<proteinExistence type="predicted"/>
<protein>
    <submittedName>
        <fullName evidence="1">Uncharacterized protein</fullName>
    </submittedName>
</protein>
<comment type="caution">
    <text evidence="1">The sequence shown here is derived from an EMBL/GenBank/DDBJ whole genome shotgun (WGS) entry which is preliminary data.</text>
</comment>
<keyword evidence="2" id="KW-1185">Reference proteome</keyword>
<evidence type="ECO:0000313" key="1">
    <source>
        <dbReference type="EMBL" id="KAJ4714454.1"/>
    </source>
</evidence>
<reference evidence="1 2" key="1">
    <citation type="journal article" date="2023" name="Science">
        <title>Complex scaffold remodeling in plant triterpene biosynthesis.</title>
        <authorList>
            <person name="De La Pena R."/>
            <person name="Hodgson H."/>
            <person name="Liu J.C."/>
            <person name="Stephenson M.J."/>
            <person name="Martin A.C."/>
            <person name="Owen C."/>
            <person name="Harkess A."/>
            <person name="Leebens-Mack J."/>
            <person name="Jimenez L.E."/>
            <person name="Osbourn A."/>
            <person name="Sattely E.S."/>
        </authorList>
    </citation>
    <scope>NUCLEOTIDE SEQUENCE [LARGE SCALE GENOMIC DNA]</scope>
    <source>
        <strain evidence="2">cv. JPN11</strain>
        <tissue evidence="1">Leaf</tissue>
    </source>
</reference>